<evidence type="ECO:0000256" key="1">
    <source>
        <dbReference type="ARBA" id="ARBA00001933"/>
    </source>
</evidence>
<dbReference type="Proteomes" id="UP001366166">
    <property type="component" value="Chromosome"/>
</dbReference>
<evidence type="ECO:0000256" key="6">
    <source>
        <dbReference type="RuleBase" id="RU000481"/>
    </source>
</evidence>
<dbReference type="PANTHER" id="PTHR46383:SF2">
    <property type="entry name" value="AMINOTRANSFERASE"/>
    <property type="match status" value="1"/>
</dbReference>
<dbReference type="GO" id="GO:0008483">
    <property type="term" value="F:transaminase activity"/>
    <property type="evidence" value="ECO:0007669"/>
    <property type="project" value="UniProtKB-KW"/>
</dbReference>
<dbReference type="PROSITE" id="PS00105">
    <property type="entry name" value="AA_TRANSFER_CLASS_1"/>
    <property type="match status" value="1"/>
</dbReference>
<evidence type="ECO:0000259" key="7">
    <source>
        <dbReference type="Pfam" id="PF00155"/>
    </source>
</evidence>
<dbReference type="InterPro" id="IPR004838">
    <property type="entry name" value="NHTrfase_class1_PyrdxlP-BS"/>
</dbReference>
<name>A0AAU9EI78_9BACT</name>
<dbReference type="EMBL" id="AP028679">
    <property type="protein sequence ID" value="BEQ16816.1"/>
    <property type="molecule type" value="Genomic_DNA"/>
</dbReference>
<keyword evidence="3 6" id="KW-0032">Aminotransferase</keyword>
<evidence type="ECO:0000313" key="8">
    <source>
        <dbReference type="EMBL" id="BEQ16816.1"/>
    </source>
</evidence>
<accession>A0AAU9EI78</accession>
<dbReference type="InterPro" id="IPR004839">
    <property type="entry name" value="Aminotransferase_I/II_large"/>
</dbReference>
<proteinExistence type="inferred from homology"/>
<dbReference type="CDD" id="cd00609">
    <property type="entry name" value="AAT_like"/>
    <property type="match status" value="1"/>
</dbReference>
<keyword evidence="4 6" id="KW-0808">Transferase</keyword>
<evidence type="ECO:0000256" key="3">
    <source>
        <dbReference type="ARBA" id="ARBA00022576"/>
    </source>
</evidence>
<dbReference type="Gene3D" id="3.40.640.10">
    <property type="entry name" value="Type I PLP-dependent aspartate aminotransferase-like (Major domain)"/>
    <property type="match status" value="1"/>
</dbReference>
<protein>
    <recommendedName>
        <fullName evidence="6">Aminotransferase</fullName>
        <ecNumber evidence="6">2.6.1.-</ecNumber>
    </recommendedName>
</protein>
<dbReference type="AlphaFoldDB" id="A0AAU9EI78"/>
<dbReference type="GO" id="GO:0006520">
    <property type="term" value="P:amino acid metabolic process"/>
    <property type="evidence" value="ECO:0007669"/>
    <property type="project" value="InterPro"/>
</dbReference>
<keyword evidence="5" id="KW-0663">Pyridoxal phosphate</keyword>
<dbReference type="InterPro" id="IPR015424">
    <property type="entry name" value="PyrdxlP-dep_Trfase"/>
</dbReference>
<comment type="similarity">
    <text evidence="2 6">Belongs to the class-I pyridoxal-phosphate-dependent aminotransferase family.</text>
</comment>
<dbReference type="RefSeq" id="WP_338603201.1">
    <property type="nucleotide sequence ID" value="NZ_AP028679.1"/>
</dbReference>
<organism evidence="8 9">
    <name type="scientific">Desulfoferula mesophila</name>
    <dbReference type="NCBI Taxonomy" id="3058419"/>
    <lineage>
        <taxon>Bacteria</taxon>
        <taxon>Pseudomonadati</taxon>
        <taxon>Thermodesulfobacteriota</taxon>
        <taxon>Desulfarculia</taxon>
        <taxon>Desulfarculales</taxon>
        <taxon>Desulfarculaceae</taxon>
        <taxon>Desulfoferula</taxon>
    </lineage>
</organism>
<dbReference type="InterPro" id="IPR050596">
    <property type="entry name" value="AspAT/PAT-like"/>
</dbReference>
<dbReference type="InterPro" id="IPR015421">
    <property type="entry name" value="PyrdxlP-dep_Trfase_major"/>
</dbReference>
<evidence type="ECO:0000256" key="2">
    <source>
        <dbReference type="ARBA" id="ARBA00007441"/>
    </source>
</evidence>
<evidence type="ECO:0000256" key="5">
    <source>
        <dbReference type="ARBA" id="ARBA00022898"/>
    </source>
</evidence>
<gene>
    <name evidence="8" type="ORF">FAK_38820</name>
</gene>
<evidence type="ECO:0000313" key="9">
    <source>
        <dbReference type="Proteomes" id="UP001366166"/>
    </source>
</evidence>
<dbReference type="Pfam" id="PF00155">
    <property type="entry name" value="Aminotran_1_2"/>
    <property type="match status" value="1"/>
</dbReference>
<dbReference type="SUPFAM" id="SSF53383">
    <property type="entry name" value="PLP-dependent transferases"/>
    <property type="match status" value="1"/>
</dbReference>
<comment type="cofactor">
    <cofactor evidence="1 6">
        <name>pyridoxal 5'-phosphate</name>
        <dbReference type="ChEBI" id="CHEBI:597326"/>
    </cofactor>
</comment>
<dbReference type="GO" id="GO:0030170">
    <property type="term" value="F:pyridoxal phosphate binding"/>
    <property type="evidence" value="ECO:0007669"/>
    <property type="project" value="InterPro"/>
</dbReference>
<sequence>MGISARAKQIPPFIVMDVLERAQELEAAGRDIIHLEVGEPDFETPEVITEAAMKAIRDGRHHYTHSLGLRELREAIAEYYAEHYGVSVDPARVMVTAGTSTAMLLVFSALLEQEQEVIISDPHYACYDNFISFVGGVPVRVPVREQEGFQFRPAEIGAAMGPKTKAVFINSPSNPSGQVATPDRLAAIAELVPGKPSGPYLLNDEIYHGLVYSGEEHTILEYSDNAFVLDGFSKRYAMCGWRLGYVIAPPHYVRPLQKMHQNFAICAPSVSQYAGIAALKHAWPDVVRMREVYNSRRRVIIDGLRALGFSIPVEPQGAFYVLTSCRHLDPDDYKLAFDILDKVGVAMAPGRDFGPGGHGFLRFSYCNSLENIERALARLREYLERYCPQALP</sequence>
<dbReference type="PANTHER" id="PTHR46383">
    <property type="entry name" value="ASPARTATE AMINOTRANSFERASE"/>
    <property type="match status" value="1"/>
</dbReference>
<dbReference type="EC" id="2.6.1.-" evidence="6"/>
<feature type="domain" description="Aminotransferase class I/classII large" evidence="7">
    <location>
        <begin position="31"/>
        <end position="379"/>
    </location>
</feature>
<evidence type="ECO:0000256" key="4">
    <source>
        <dbReference type="ARBA" id="ARBA00022679"/>
    </source>
</evidence>
<keyword evidence="9" id="KW-1185">Reference proteome</keyword>
<dbReference type="KEGG" id="dmp:FAK_38820"/>
<reference evidence="9" key="1">
    <citation type="journal article" date="2023" name="Arch. Microbiol.">
        <title>Desulfoferula mesophilus gen. nov. sp. nov., a mesophilic sulfate-reducing bacterium isolated from a brackish lake sediment.</title>
        <authorList>
            <person name="Watanabe T."/>
            <person name="Yabe T."/>
            <person name="Tsuji J.M."/>
            <person name="Fukui M."/>
        </authorList>
    </citation>
    <scope>NUCLEOTIDE SEQUENCE [LARGE SCALE GENOMIC DNA]</scope>
    <source>
        <strain evidence="9">12FAK</strain>
    </source>
</reference>